<dbReference type="InterPro" id="IPR000652">
    <property type="entry name" value="Triosephosphate_isomerase"/>
</dbReference>
<evidence type="ECO:0000256" key="4">
    <source>
        <dbReference type="ARBA" id="ARBA00022490"/>
    </source>
</evidence>
<name>A0ABY7AMQ3_9ALTE</name>
<organism evidence="9 10">
    <name type="scientific">Catenovulum adriaticum</name>
    <dbReference type="NCBI Taxonomy" id="2984846"/>
    <lineage>
        <taxon>Bacteria</taxon>
        <taxon>Pseudomonadati</taxon>
        <taxon>Pseudomonadota</taxon>
        <taxon>Gammaproteobacteria</taxon>
        <taxon>Alteromonadales</taxon>
        <taxon>Alteromonadaceae</taxon>
        <taxon>Catenovulum</taxon>
    </lineage>
</organism>
<comment type="catalytic activity">
    <reaction evidence="7 8">
        <text>D-glyceraldehyde 3-phosphate = dihydroxyacetone phosphate</text>
        <dbReference type="Rhea" id="RHEA:18585"/>
        <dbReference type="ChEBI" id="CHEBI:57642"/>
        <dbReference type="ChEBI" id="CHEBI:59776"/>
        <dbReference type="EC" id="5.3.1.1"/>
    </reaction>
</comment>
<keyword evidence="5 7" id="KW-0324">Glycolysis</keyword>
<dbReference type="InterPro" id="IPR022896">
    <property type="entry name" value="TrioseP_Isoase_bac/euk"/>
</dbReference>
<feature type="binding site" evidence="7">
    <location>
        <position position="216"/>
    </location>
    <ligand>
        <name>substrate</name>
    </ligand>
</feature>
<dbReference type="PANTHER" id="PTHR21139">
    <property type="entry name" value="TRIOSEPHOSPHATE ISOMERASE"/>
    <property type="match status" value="1"/>
</dbReference>
<evidence type="ECO:0000256" key="5">
    <source>
        <dbReference type="ARBA" id="ARBA00023152"/>
    </source>
</evidence>
<comment type="similarity">
    <text evidence="2 7 8">Belongs to the triosephosphate isomerase family.</text>
</comment>
<evidence type="ECO:0000256" key="7">
    <source>
        <dbReference type="HAMAP-Rule" id="MF_00147"/>
    </source>
</evidence>
<feature type="active site" description="Proton acceptor" evidence="7">
    <location>
        <position position="171"/>
    </location>
</feature>
<comment type="subunit">
    <text evidence="7 8">Homodimer.</text>
</comment>
<dbReference type="PANTHER" id="PTHR21139:SF42">
    <property type="entry name" value="TRIOSEPHOSPHATE ISOMERASE"/>
    <property type="match status" value="1"/>
</dbReference>
<comment type="function">
    <text evidence="7">Involved in the gluconeogenesis. Catalyzes stereospecifically the conversion of dihydroxyacetone phosphate (DHAP) to D-glyceraldehyde-3-phosphate (G3P).</text>
</comment>
<dbReference type="GO" id="GO:0004807">
    <property type="term" value="F:triose-phosphate isomerase activity"/>
    <property type="evidence" value="ECO:0007669"/>
    <property type="project" value="UniProtKB-EC"/>
</dbReference>
<dbReference type="InterPro" id="IPR035990">
    <property type="entry name" value="TIM_sf"/>
</dbReference>
<dbReference type="PROSITE" id="PS51440">
    <property type="entry name" value="TIM_2"/>
    <property type="match status" value="1"/>
</dbReference>
<evidence type="ECO:0000256" key="8">
    <source>
        <dbReference type="RuleBase" id="RU363013"/>
    </source>
</evidence>
<keyword evidence="4 7" id="KW-0963">Cytoplasm</keyword>
<evidence type="ECO:0000256" key="3">
    <source>
        <dbReference type="ARBA" id="ARBA00022432"/>
    </source>
</evidence>
<dbReference type="EC" id="5.3.1.1" evidence="7 8"/>
<proteinExistence type="inferred from homology"/>
<comment type="subcellular location">
    <subcellularLocation>
        <location evidence="7 8">Cytoplasm</location>
    </subcellularLocation>
</comment>
<accession>A0ABY7AMQ3</accession>
<evidence type="ECO:0000313" key="9">
    <source>
        <dbReference type="EMBL" id="WAJ70833.1"/>
    </source>
</evidence>
<comment type="pathway">
    <text evidence="7 8">Carbohydrate biosynthesis; gluconeogenesis.</text>
</comment>
<dbReference type="InterPro" id="IPR013785">
    <property type="entry name" value="Aldolase_TIM"/>
</dbReference>
<comment type="pathway">
    <text evidence="7 8">Carbohydrate degradation; glycolysis; D-glyceraldehyde 3-phosphate from glycerone phosphate: step 1/1.</text>
</comment>
<evidence type="ECO:0000256" key="2">
    <source>
        <dbReference type="ARBA" id="ARBA00007422"/>
    </source>
</evidence>
<keyword evidence="6 7" id="KW-0413">Isomerase</keyword>
<dbReference type="Gene3D" id="3.20.20.70">
    <property type="entry name" value="Aldolase class I"/>
    <property type="match status" value="1"/>
</dbReference>
<feature type="binding site" evidence="7">
    <location>
        <begin position="11"/>
        <end position="13"/>
    </location>
    <ligand>
        <name>substrate</name>
    </ligand>
</feature>
<gene>
    <name evidence="7 9" type="primary">tpiA</name>
    <name evidence="9" type="ORF">OLW01_03210</name>
</gene>
<evidence type="ECO:0000256" key="6">
    <source>
        <dbReference type="ARBA" id="ARBA00023235"/>
    </source>
</evidence>
<dbReference type="EMBL" id="CP109965">
    <property type="protein sequence ID" value="WAJ70833.1"/>
    <property type="molecule type" value="Genomic_DNA"/>
</dbReference>
<evidence type="ECO:0000313" key="10">
    <source>
        <dbReference type="Proteomes" id="UP001163726"/>
    </source>
</evidence>
<feature type="binding site" evidence="7">
    <location>
        <position position="177"/>
    </location>
    <ligand>
        <name>substrate</name>
    </ligand>
</feature>
<feature type="active site" description="Electrophile" evidence="7">
    <location>
        <position position="99"/>
    </location>
</feature>
<dbReference type="HAMAP" id="MF_00147_B">
    <property type="entry name" value="TIM_B"/>
    <property type="match status" value="1"/>
</dbReference>
<keyword evidence="10" id="KW-1185">Reference proteome</keyword>
<feature type="binding site" evidence="7">
    <location>
        <begin position="237"/>
        <end position="238"/>
    </location>
    <ligand>
        <name>substrate</name>
    </ligand>
</feature>
<reference evidence="9" key="1">
    <citation type="submission" date="2022-10" db="EMBL/GenBank/DDBJ databases">
        <title>Catenovulum adriacola sp. nov. isolated in the Harbour of Susak.</title>
        <authorList>
            <person name="Schoch T."/>
            <person name="Reich S.J."/>
            <person name="Stoeferle S."/>
            <person name="Flaiz M."/>
            <person name="Kazda M."/>
            <person name="Riedel C.U."/>
            <person name="Duerre P."/>
        </authorList>
    </citation>
    <scope>NUCLEOTIDE SEQUENCE</scope>
    <source>
        <strain evidence="9">TS8</strain>
    </source>
</reference>
<evidence type="ECO:0000256" key="1">
    <source>
        <dbReference type="ARBA" id="ARBA00004939"/>
    </source>
</evidence>
<protein>
    <recommendedName>
        <fullName evidence="7 8">Triosephosphate isomerase</fullName>
        <shortName evidence="7">TIM</shortName>
        <shortName evidence="7">TPI</shortName>
        <ecNumber evidence="7 8">5.3.1.1</ecNumber>
    </recommendedName>
    <alternativeName>
        <fullName evidence="7">Triose-phosphate isomerase</fullName>
    </alternativeName>
</protein>
<keyword evidence="3 7" id="KW-0312">Gluconeogenesis</keyword>
<dbReference type="PROSITE" id="PS00171">
    <property type="entry name" value="TIM_1"/>
    <property type="match status" value="1"/>
</dbReference>
<sequence>MTKRMPVVAANWKMNGSRALVDQILRQVKQSGVCQDIEVVISPPATLYSYFDQQRKNDSLEHVFLAAQNINELDSGALTGEISVGLAKESGCQWVICGHSERRSLFNESSKVTAQKFMKALNAGLKPILCVGETTEEHEQGKTFSSLTAQIEAVLHLGGKQAFKDCLIAYEPIWAVGTGKAAPPEMAQEVHRFIRGMIGSICPETAASVRILYGGSVKPENAAALFSQPDIDGGLIGGASLVPEQFIKICQSA</sequence>
<dbReference type="CDD" id="cd00311">
    <property type="entry name" value="TIM"/>
    <property type="match status" value="1"/>
</dbReference>
<comment type="pathway">
    <text evidence="1">Carbohydrate metabolism; erythritol degradation.</text>
</comment>
<dbReference type="Proteomes" id="UP001163726">
    <property type="component" value="Chromosome"/>
</dbReference>
<dbReference type="SUPFAM" id="SSF51351">
    <property type="entry name" value="Triosephosphate isomerase (TIM)"/>
    <property type="match status" value="1"/>
</dbReference>
<dbReference type="NCBIfam" id="TIGR00419">
    <property type="entry name" value="tim"/>
    <property type="match status" value="1"/>
</dbReference>
<dbReference type="RefSeq" id="WP_268075178.1">
    <property type="nucleotide sequence ID" value="NZ_CP109965.1"/>
</dbReference>
<dbReference type="InterPro" id="IPR020861">
    <property type="entry name" value="Triosephosphate_isomerase_AS"/>
</dbReference>
<dbReference type="Pfam" id="PF00121">
    <property type="entry name" value="TIM"/>
    <property type="match status" value="1"/>
</dbReference>